<evidence type="ECO:0000256" key="1">
    <source>
        <dbReference type="SAM" id="MobiDB-lite"/>
    </source>
</evidence>
<proteinExistence type="predicted"/>
<dbReference type="Proteomes" id="UP001152797">
    <property type="component" value="Unassembled WGS sequence"/>
</dbReference>
<reference evidence="2" key="1">
    <citation type="submission" date="2022-10" db="EMBL/GenBank/DDBJ databases">
        <authorList>
            <person name="Chen Y."/>
            <person name="Dougan E. K."/>
            <person name="Chan C."/>
            <person name="Rhodes N."/>
            <person name="Thang M."/>
        </authorList>
    </citation>
    <scope>NUCLEOTIDE SEQUENCE</scope>
</reference>
<feature type="region of interest" description="Disordered" evidence="1">
    <location>
        <begin position="748"/>
        <end position="767"/>
    </location>
</feature>
<dbReference type="EMBL" id="CAMXCT030003502">
    <property type="protein sequence ID" value="CAL4792123.1"/>
    <property type="molecule type" value="Genomic_DNA"/>
</dbReference>
<feature type="compositionally biased region" description="Basic and acidic residues" evidence="1">
    <location>
        <begin position="293"/>
        <end position="305"/>
    </location>
</feature>
<evidence type="ECO:0000313" key="3">
    <source>
        <dbReference type="EMBL" id="CAL1158186.1"/>
    </source>
</evidence>
<feature type="compositionally biased region" description="Basic and acidic residues" evidence="1">
    <location>
        <begin position="15"/>
        <end position="29"/>
    </location>
</feature>
<feature type="region of interest" description="Disordered" evidence="1">
    <location>
        <begin position="260"/>
        <end position="305"/>
    </location>
</feature>
<name>A0A9P1GBK7_9DINO</name>
<protein>
    <submittedName>
        <fullName evidence="2">Uncharacterized protein</fullName>
    </submittedName>
</protein>
<comment type="caution">
    <text evidence="2">The sequence shown here is derived from an EMBL/GenBank/DDBJ whole genome shotgun (WGS) entry which is preliminary data.</text>
</comment>
<accession>A0A9P1GBK7</accession>
<organism evidence="2">
    <name type="scientific">Cladocopium goreaui</name>
    <dbReference type="NCBI Taxonomy" id="2562237"/>
    <lineage>
        <taxon>Eukaryota</taxon>
        <taxon>Sar</taxon>
        <taxon>Alveolata</taxon>
        <taxon>Dinophyceae</taxon>
        <taxon>Suessiales</taxon>
        <taxon>Symbiodiniaceae</taxon>
        <taxon>Cladocopium</taxon>
    </lineage>
</organism>
<evidence type="ECO:0000313" key="4">
    <source>
        <dbReference type="Proteomes" id="UP001152797"/>
    </source>
</evidence>
<feature type="non-terminal residue" evidence="2">
    <location>
        <position position="1748"/>
    </location>
</feature>
<dbReference type="EMBL" id="CAMXCT010003502">
    <property type="protein sequence ID" value="CAI4004811.1"/>
    <property type="molecule type" value="Genomic_DNA"/>
</dbReference>
<gene>
    <name evidence="2" type="ORF">C1SCF055_LOCUS30581</name>
</gene>
<feature type="region of interest" description="Disordered" evidence="1">
    <location>
        <begin position="1"/>
        <end position="69"/>
    </location>
</feature>
<reference evidence="3" key="2">
    <citation type="submission" date="2024-04" db="EMBL/GenBank/DDBJ databases">
        <authorList>
            <person name="Chen Y."/>
            <person name="Shah S."/>
            <person name="Dougan E. K."/>
            <person name="Thang M."/>
            <person name="Chan C."/>
        </authorList>
    </citation>
    <scope>NUCLEOTIDE SEQUENCE [LARGE SCALE GENOMIC DNA]</scope>
</reference>
<sequence>EFPPVEKAGAQPSKPDTESKKKGKNEVRQEFPPVEKAGDAGKSGKACSTIEARRREQEEGQKPGVSAGGESWRCWKIWKSLNLKGRFRSFRRWRKLEMLENLEKLEPQGPLQAQPSKPDTESKKKGKNQASAPVGEAGDAGEPGKAFVKVKQELLEVKEEEEEDEEEPLETAQKRRKVHNNFLEYSPPIIKGRRKACVAGIVRPRLQSGPSVPFSATGAEEDDKLTSEWSIDSVGQRKICHGILQRLEIDFTHFQQATETGQIPGTEEEMQVDESHHERDCSAAGDVSSQGEPVKDLEDPLAERSESKADLRRLKVMRVVQKDPHMVVLPPNTRKLSFPVECRLCKRKGTGKFAVFDLVNMGSAKYYWQHVQGPTHVSNLRVFAEAAKKASSEPVDCEGFCVQRAQGTKLNTIREEFNLWSTYNCMSSVGTMRDADARHKYTLDLTQNEHVIVHRLLAAQLWEPSTVESLAKEIKSAPLLKVTPRFTAEVEAICSYVDKDTEQLQRYVRTQFLSVPKSHWGTVLESWIAYLVLPSVQVHIPTWDARVVKDYAHVIASKLRSKELATLDEVNLKLACKVAAGALDAHPMVQGILIACVEQGTRASRGIYNMKGLKLSDAEMQCMSEAGVALAMAASNKSLLQTFGLSFAAPKLPLSNLFQFGLPEPFLAVDSPDIIKQNSHFIGSSLRTPTSSKKLEGDDDEDLPLCPSTRHLVLAFDKTYILQGIDLVQLRRGRGYVGTSLAMEVLAQPDGDHEPGQSEDQNGKNMKNSGWDAASLNYAHEMCEFLGWNPLLKSQPRLSLSCVPMEYSCDSKQMALLVGETLERATNVKTIVCDNATNHGLIKSLLLGTPAGLSAQEVQALPFWKRLSYVDLPTSALPRFPFRKPQVAGEFLLNGPAHIQKNVCGQLRSPARTVYFGRCFADPVAALDLHMPPGAFVGYDGQSDREAATFLNGYFLTDDMDEGRVPWSLTGFLLVNLREAMCLAAVMNPNLNLEQRLENALTGFVLLDLCALVAEQRSKDHGVSKDLFWIAKQTQRNLQELCACCALQSMGPMHTSNSLLNAYVVKCGGDPAGQFAPVLEGTPEEAPSDASDIDDEFVIDAPEGPINRDDLTGADAECFDLLTALQARQQADQLEWDTIAENPGPLSAIEADEIASQLLVNLRVPSDLHALPRPRRFREVGTGKKLNWHQQSEHEASLIRQICGVSSKRTSRAQAWRMLSASLRKAVDKPDECGDLASGMAVLFAPAKKQEWRLGVVLTVWRSTAKAGCRPTALPIPSDAVRYFRVSELTPVPNTKEGTFLANATSTTSVCPIHRLGLVFEVGDTKAGIDGLQVVLGEKELQVWSFWMMTTVMQIRKASAPKQKTLVAYKEKPAAVAKAEIQAIPQNFSRHSRGDQLIRQEFQKLMEFHSSQPNAKPIVTESGHVRIKDPKTNVTYTGLLWSELVERAPAFFSAVHKGVRNKEKYGSVVHAHFVKMRQDRQEFLRVVHEIPLGTVGTVEQGAKASSGGAELIILILQILALRDAIDMMKDVYDKRQPYGSGSSYGRELEHPHTLAPSLDEGEFYLFAALLFGYKTAPLTMVEGGGFVVAHGPIVFQGPRSTAPDVPAWMQRNWDLPWSIVETLAVLTAIRLWERELQSCQVTLVVESGSLTAPCKLRPGSELSGRGTSIAVEAAGLEKLHARHIPGTANTTSGCAHWDLDCEEEGEEDEEEEDAEAEEDLGGFCGAQMRTANLMLLGLAHQSAVRALH</sequence>
<feature type="compositionally biased region" description="Basic and acidic residues" evidence="1">
    <location>
        <begin position="51"/>
        <end position="61"/>
    </location>
</feature>
<dbReference type="EMBL" id="CAMXCT020003502">
    <property type="protein sequence ID" value="CAL1158186.1"/>
    <property type="molecule type" value="Genomic_DNA"/>
</dbReference>
<feature type="region of interest" description="Disordered" evidence="1">
    <location>
        <begin position="104"/>
        <end position="145"/>
    </location>
</feature>
<keyword evidence="4" id="KW-1185">Reference proteome</keyword>
<evidence type="ECO:0000313" key="2">
    <source>
        <dbReference type="EMBL" id="CAI4004811.1"/>
    </source>
</evidence>
<feature type="compositionally biased region" description="Polar residues" evidence="1">
    <location>
        <begin position="758"/>
        <end position="767"/>
    </location>
</feature>
<feature type="non-terminal residue" evidence="2">
    <location>
        <position position="1"/>
    </location>
</feature>